<dbReference type="InterPro" id="IPR042226">
    <property type="entry name" value="eFR1_2_sf"/>
</dbReference>
<protein>
    <recommendedName>
        <fullName evidence="6">Protein DOM34 homolog</fullName>
    </recommendedName>
</protein>
<dbReference type="Proteomes" id="UP000503462">
    <property type="component" value="Chromosome 3"/>
</dbReference>
<gene>
    <name evidence="9" type="ORF">AMS68_003989</name>
</gene>
<dbReference type="GO" id="GO:0070966">
    <property type="term" value="P:nuclear-transcribed mRNA catabolic process, no-go decay"/>
    <property type="evidence" value="ECO:0007669"/>
    <property type="project" value="InterPro"/>
</dbReference>
<dbReference type="Pfam" id="PF03465">
    <property type="entry name" value="eRF1_3"/>
    <property type="match status" value="1"/>
</dbReference>
<feature type="compositionally biased region" description="Basic and acidic residues" evidence="7">
    <location>
        <begin position="1"/>
        <end position="13"/>
    </location>
</feature>
<evidence type="ECO:0000256" key="2">
    <source>
        <dbReference type="ARBA" id="ARBA00004496"/>
    </source>
</evidence>
<evidence type="ECO:0000256" key="6">
    <source>
        <dbReference type="RuleBase" id="RU362019"/>
    </source>
</evidence>
<dbReference type="InterPro" id="IPR005140">
    <property type="entry name" value="eRF1_Pelota-like_N"/>
</dbReference>
<evidence type="ECO:0000256" key="5">
    <source>
        <dbReference type="ARBA" id="ARBA00022723"/>
    </source>
</evidence>
<dbReference type="SMART" id="SM01194">
    <property type="entry name" value="eRF1_1"/>
    <property type="match status" value="1"/>
</dbReference>
<keyword evidence="4 6" id="KW-0963">Cytoplasm</keyword>
<proteinExistence type="inferred from homology"/>
<dbReference type="SUPFAM" id="SSF55315">
    <property type="entry name" value="L30e-like"/>
    <property type="match status" value="1"/>
</dbReference>
<evidence type="ECO:0000313" key="10">
    <source>
        <dbReference type="Proteomes" id="UP000503462"/>
    </source>
</evidence>
<dbReference type="SUPFAM" id="SSF159065">
    <property type="entry name" value="Dom34/Pelota N-terminal domain-like"/>
    <property type="match status" value="1"/>
</dbReference>
<dbReference type="AlphaFoldDB" id="A0A6H0XUP3"/>
<feature type="region of interest" description="Disordered" evidence="7">
    <location>
        <begin position="1"/>
        <end position="21"/>
    </location>
</feature>
<dbReference type="FunFam" id="2.30.30.870:FF:000001">
    <property type="entry name" value="Protein pelota homolog"/>
    <property type="match status" value="1"/>
</dbReference>
<dbReference type="FunFam" id="3.30.1330.30:FF:000008">
    <property type="entry name" value="Protein pelota homolog"/>
    <property type="match status" value="1"/>
</dbReference>
<dbReference type="PANTHER" id="PTHR10853:SF0">
    <property type="entry name" value="PROTEIN PELOTA HOMOLOG"/>
    <property type="match status" value="1"/>
</dbReference>
<dbReference type="Gene3D" id="3.30.1330.30">
    <property type="match status" value="1"/>
</dbReference>
<dbReference type="Pfam" id="PF26356">
    <property type="entry name" value="Pelota_N"/>
    <property type="match status" value="1"/>
</dbReference>
<feature type="domain" description="eRF1/Pelota-like N-terminal" evidence="8">
    <location>
        <begin position="1"/>
        <end position="132"/>
    </location>
</feature>
<dbReference type="OrthoDB" id="10249111at2759"/>
<keyword evidence="5 6" id="KW-0479">Metal-binding</keyword>
<dbReference type="Gene3D" id="2.30.30.870">
    <property type="entry name" value="Pelota, domain A"/>
    <property type="match status" value="1"/>
</dbReference>
<dbReference type="GO" id="GO:0005737">
    <property type="term" value="C:cytoplasm"/>
    <property type="evidence" value="ECO:0007669"/>
    <property type="project" value="UniProtKB-SubCell"/>
</dbReference>
<dbReference type="NCBIfam" id="TIGR00111">
    <property type="entry name" value="pelota"/>
    <property type="match status" value="1"/>
</dbReference>
<dbReference type="GO" id="GO:0032790">
    <property type="term" value="P:ribosome disassembly"/>
    <property type="evidence" value="ECO:0007669"/>
    <property type="project" value="TreeGrafter"/>
</dbReference>
<sequence>MRLIKQDIDRDEGSGSATLLPEEPEDIWHAYNLIRPGDFLRASTIRKVGTESAAGAKTTQRVHITLTIRVEKLDFDAQVAQLHVAGKVAEENTSVSVGSYHTLDLALQRNFTLRKEEGWDSIALETLQEATSQVKAAQLWAVIMQEGIANIGLVTEHQSIRRQHIEINVPKKRAGSTDRDKQLEKFYQTTFDTLLREIDLTDPKPLLIASPGFTAASFRKYIENKAADNKQLRELLPKITVAHSASGHFHSLSEVLRSPAVTSKLSDAKFAREAQLMDKFFDLMRADDMRAWYGPKESQRAIEMGAVGKGGGVLLISNGLFRSQDIRTRQHYVRLVDEVKDQGGEVRVLSSMHESGQRLENLSGIAVILTYPVEDLDEDLAEQVEDLTLT</sequence>
<dbReference type="GO" id="GO:0070481">
    <property type="term" value="P:nuclear-transcribed mRNA catabolic process, non-stop decay"/>
    <property type="evidence" value="ECO:0007669"/>
    <property type="project" value="InterPro"/>
</dbReference>
<dbReference type="GO" id="GO:0070651">
    <property type="term" value="P:nonfunctional rRNA decay"/>
    <property type="evidence" value="ECO:0007669"/>
    <property type="project" value="TreeGrafter"/>
</dbReference>
<dbReference type="PANTHER" id="PTHR10853">
    <property type="entry name" value="PELOTA"/>
    <property type="match status" value="1"/>
</dbReference>
<evidence type="ECO:0000256" key="7">
    <source>
        <dbReference type="SAM" id="MobiDB-lite"/>
    </source>
</evidence>
<evidence type="ECO:0000259" key="8">
    <source>
        <dbReference type="SMART" id="SM01194"/>
    </source>
</evidence>
<dbReference type="InterPro" id="IPR004405">
    <property type="entry name" value="TF_pelota"/>
</dbReference>
<dbReference type="InterPro" id="IPR005142">
    <property type="entry name" value="eRF1_3"/>
</dbReference>
<dbReference type="GO" id="GO:0071025">
    <property type="term" value="P:RNA surveillance"/>
    <property type="evidence" value="ECO:0007669"/>
    <property type="project" value="InterPro"/>
</dbReference>
<comment type="function">
    <text evidence="6">Component of the Dom34-Hbs1 complex, a complex that recognizes stalled ribosomes and triggers the No-Go Decay (NGD) pathway (PubMed:20890290). In the Dom34-Hbs1 complex, dom34 recognizes ribosomes stalled at the 3' end of an mRNA and engages stalled ribosomes by destabilizing mRNA in the mRNA channel. Following ribosome-binding, the Dom34-Hbs1 complex promotes the disassembly of stalled ribosomes, followed by degradation of damaged mRNAs as part of the NGD pathway.</text>
</comment>
<evidence type="ECO:0000256" key="3">
    <source>
        <dbReference type="ARBA" id="ARBA00009504"/>
    </source>
</evidence>
<dbReference type="InterPro" id="IPR029064">
    <property type="entry name" value="Ribosomal_eL30-like_sf"/>
</dbReference>
<comment type="similarity">
    <text evidence="3 6">Belongs to the eukaryotic release factor 1 family. Pelota subfamily.</text>
</comment>
<dbReference type="InterPro" id="IPR058547">
    <property type="entry name" value="Pelota_N"/>
</dbReference>
<comment type="cofactor">
    <cofactor evidence="1 6">
        <name>a divalent metal cation</name>
        <dbReference type="ChEBI" id="CHEBI:60240"/>
    </cofactor>
</comment>
<organism evidence="9 10">
    <name type="scientific">Peltaster fructicola</name>
    <dbReference type="NCBI Taxonomy" id="286661"/>
    <lineage>
        <taxon>Eukaryota</taxon>
        <taxon>Fungi</taxon>
        <taxon>Dikarya</taxon>
        <taxon>Ascomycota</taxon>
        <taxon>Pezizomycotina</taxon>
        <taxon>Dothideomycetes</taxon>
        <taxon>Dothideomycetes incertae sedis</taxon>
        <taxon>Peltaster</taxon>
    </lineage>
</organism>
<dbReference type="Gene3D" id="3.30.420.60">
    <property type="entry name" value="eRF1 domain 2"/>
    <property type="match status" value="1"/>
</dbReference>
<evidence type="ECO:0000256" key="1">
    <source>
        <dbReference type="ARBA" id="ARBA00001968"/>
    </source>
</evidence>
<comment type="subcellular location">
    <subcellularLocation>
        <location evidence="2 6">Cytoplasm</location>
    </subcellularLocation>
</comment>
<dbReference type="SUPFAM" id="SSF53137">
    <property type="entry name" value="Translational machinery components"/>
    <property type="match status" value="1"/>
</dbReference>
<keyword evidence="10" id="KW-1185">Reference proteome</keyword>
<evidence type="ECO:0000313" key="9">
    <source>
        <dbReference type="EMBL" id="QIW98471.1"/>
    </source>
</evidence>
<evidence type="ECO:0000256" key="4">
    <source>
        <dbReference type="ARBA" id="ARBA00022490"/>
    </source>
</evidence>
<dbReference type="Pfam" id="PF03464">
    <property type="entry name" value="eRF1_2"/>
    <property type="match status" value="1"/>
</dbReference>
<dbReference type="InterPro" id="IPR038069">
    <property type="entry name" value="Pelota/DOM34_N"/>
</dbReference>
<dbReference type="GO" id="GO:0046872">
    <property type="term" value="F:metal ion binding"/>
    <property type="evidence" value="ECO:0007669"/>
    <property type="project" value="UniProtKB-KW"/>
</dbReference>
<accession>A0A6H0XUP3</accession>
<dbReference type="InterPro" id="IPR005141">
    <property type="entry name" value="eRF1_2"/>
</dbReference>
<dbReference type="EMBL" id="CP051141">
    <property type="protein sequence ID" value="QIW98471.1"/>
    <property type="molecule type" value="Genomic_DNA"/>
</dbReference>
<reference evidence="9 10" key="1">
    <citation type="journal article" date="2016" name="Sci. Rep.">
        <title>Peltaster fructicola genome reveals evolution from an invasive phytopathogen to an ectophytic parasite.</title>
        <authorList>
            <person name="Xu C."/>
            <person name="Chen H."/>
            <person name="Gleason M.L."/>
            <person name="Xu J.R."/>
            <person name="Liu H."/>
            <person name="Zhang R."/>
            <person name="Sun G."/>
        </authorList>
    </citation>
    <scope>NUCLEOTIDE SEQUENCE [LARGE SCALE GENOMIC DNA]</scope>
    <source>
        <strain evidence="9 10">LNHT1506</strain>
    </source>
</reference>
<name>A0A6H0XUP3_9PEZI</name>